<sequence length="223" mass="22384">MTFRGLTGAAMVMVLATAGAACDHDDGADGGGGEPATVPVVGARSSAATAVGGRSSAALEVHAAWSSCAEEPSVRFGDEAGAELLTLPLLDSAYQASAVVFCRQRPAEDGKPAGDGGGGLRLVVREERTGYVTALVRAMRTPDETAAGTPGLAGGAVPAQCDLVKVDVPWIAVVGADGGWVHPGLPRDTCGSVPHAVMAEIRGALLHSTVIPDRGPPPTRKTG</sequence>
<gene>
    <name evidence="2" type="ORF">Aco03nite_010330</name>
</gene>
<protein>
    <recommendedName>
        <fullName evidence="4">Lipoprotein</fullName>
    </recommendedName>
</protein>
<dbReference type="PROSITE" id="PS51257">
    <property type="entry name" value="PROKAR_LIPOPROTEIN"/>
    <property type="match status" value="1"/>
</dbReference>
<keyword evidence="3" id="KW-1185">Reference proteome</keyword>
<comment type="caution">
    <text evidence="2">The sequence shown here is derived from an EMBL/GenBank/DDBJ whole genome shotgun (WGS) entry which is preliminary data.</text>
</comment>
<name>A0ABQ3X283_9ACTN</name>
<feature type="signal peptide" evidence="1">
    <location>
        <begin position="1"/>
        <end position="20"/>
    </location>
</feature>
<reference evidence="2 3" key="1">
    <citation type="submission" date="2021-01" db="EMBL/GenBank/DDBJ databases">
        <title>Whole genome shotgun sequence of Actinoplanes couchii NBRC 106145.</title>
        <authorList>
            <person name="Komaki H."/>
            <person name="Tamura T."/>
        </authorList>
    </citation>
    <scope>NUCLEOTIDE SEQUENCE [LARGE SCALE GENOMIC DNA]</scope>
    <source>
        <strain evidence="2 3">NBRC 106145</strain>
    </source>
</reference>
<evidence type="ECO:0008006" key="4">
    <source>
        <dbReference type="Google" id="ProtNLM"/>
    </source>
</evidence>
<accession>A0ABQ3X283</accession>
<evidence type="ECO:0000313" key="2">
    <source>
        <dbReference type="EMBL" id="GID52629.1"/>
    </source>
</evidence>
<keyword evidence="1" id="KW-0732">Signal</keyword>
<dbReference type="RefSeq" id="WP_203793533.1">
    <property type="nucleotide sequence ID" value="NZ_BAAAQE010000076.1"/>
</dbReference>
<dbReference type="EMBL" id="BOMG01000023">
    <property type="protein sequence ID" value="GID52629.1"/>
    <property type="molecule type" value="Genomic_DNA"/>
</dbReference>
<dbReference type="Proteomes" id="UP000612282">
    <property type="component" value="Unassembled WGS sequence"/>
</dbReference>
<evidence type="ECO:0000256" key="1">
    <source>
        <dbReference type="SAM" id="SignalP"/>
    </source>
</evidence>
<feature type="chain" id="PRO_5046731987" description="Lipoprotein" evidence="1">
    <location>
        <begin position="21"/>
        <end position="223"/>
    </location>
</feature>
<proteinExistence type="predicted"/>
<organism evidence="2 3">
    <name type="scientific">Actinoplanes couchii</name>
    <dbReference type="NCBI Taxonomy" id="403638"/>
    <lineage>
        <taxon>Bacteria</taxon>
        <taxon>Bacillati</taxon>
        <taxon>Actinomycetota</taxon>
        <taxon>Actinomycetes</taxon>
        <taxon>Micromonosporales</taxon>
        <taxon>Micromonosporaceae</taxon>
        <taxon>Actinoplanes</taxon>
    </lineage>
</organism>
<evidence type="ECO:0000313" key="3">
    <source>
        <dbReference type="Proteomes" id="UP000612282"/>
    </source>
</evidence>